<dbReference type="PANTHER" id="PTHR48016">
    <property type="entry name" value="MAP KINASE KINASE KINASE SSK2-RELATED-RELATED"/>
    <property type="match status" value="1"/>
</dbReference>
<evidence type="ECO:0000256" key="8">
    <source>
        <dbReference type="SAM" id="MobiDB-lite"/>
    </source>
</evidence>
<feature type="region of interest" description="Disordered" evidence="8">
    <location>
        <begin position="1"/>
        <end position="81"/>
    </location>
</feature>
<dbReference type="Pfam" id="PF00069">
    <property type="entry name" value="Pkinase"/>
    <property type="match status" value="1"/>
</dbReference>
<dbReference type="RefSeq" id="XP_035828579.1">
    <property type="nucleotide sequence ID" value="XM_035972686.1"/>
</dbReference>
<dbReference type="PANTHER" id="PTHR48016:SF32">
    <property type="entry name" value="MITOGEN-ACTIVATED PROTEIN KINASE KINASE KINASE 4"/>
    <property type="match status" value="1"/>
</dbReference>
<dbReference type="InterPro" id="IPR050538">
    <property type="entry name" value="MAP_kinase_kinase_kinase"/>
</dbReference>
<keyword evidence="6 7" id="KW-0067">ATP-binding</keyword>
<feature type="region of interest" description="Disordered" evidence="8">
    <location>
        <begin position="645"/>
        <end position="689"/>
    </location>
</feature>
<feature type="compositionally biased region" description="Polar residues" evidence="8">
    <location>
        <begin position="28"/>
        <end position="37"/>
    </location>
</feature>
<reference evidence="11" key="1">
    <citation type="submission" date="2025-08" db="UniProtKB">
        <authorList>
            <consortium name="RefSeq"/>
        </authorList>
    </citation>
    <scope>IDENTIFICATION</scope>
</reference>
<dbReference type="InterPro" id="IPR008271">
    <property type="entry name" value="Ser/Thr_kinase_AS"/>
</dbReference>
<evidence type="ECO:0000313" key="11">
    <source>
        <dbReference type="RefSeq" id="XP_035828579.1"/>
    </source>
</evidence>
<sequence length="1699" mass="192661">MADDTEEDKRGSSPKENFNPLDEGDSDVFTSTYLRQMSNGENWGDDDDDDNSSDNNGEGGPSDEEQDGRTLGQQYSITPPQPRLRKRLKEKNSLKGRLDRSYKEYLINKRQQQSKAPVNIIKNEFQADPALCNLSEFDSDDNLDRDVLRERKDRWRRESKESKKTLSKLRLTDREEKRLSEDFGVLGVTDSVGPTSHLPLEGSGRFMSVKQKLMLPISAESRARRLVSEPRVCPKDREDFHAKFALLINLGTEAKKDREKLSACKRQMSEEQELWRSSVIEVIWLELRAYINNGRTPEEQFQLLKMERQQNEKVIDDITNFCFADAFSQECPDSALLRDSPAANISLFTDQLFREHVTRSVSASFSDVNLSDETVCLQEKALVQVQSLLERLDRYESCYSTAKACKQDNIKFKDPVFERRVKCLNLWLNITCDLCQKLKLFGRIIGAHSRDIQWPLVNFEFPTPQPREFLASPRASIPNVLETEPTDSSEEDIEESGLEEKEEGGGGDEPRDSSEASREETPQSENKQFLSPPCKQVKFQCGGDNSEHPSPCPSPGPVPAEGNLPLDTSTPVRGLSQITLTSAGSSVLSLSRASSDLSLDDSRQVRSSIYRHYVEKCLRKMGLQRLNIRLRDLFHRSLNRAKEALERPKEACYSDSSVDGQQPEEDRVFSEEATSSSGRRPSFNRGSSLSEHGEWSQQFIEMGLPSFRPTYLFIVRIQVDVIHECLKLRKDQRPIGDPSFLSIRQLIRECKEVLKGASLVKQYYHYMVNAVIWDEQEAEAKFEKDLVEFDEDMKSMLDVYFNYLQSWIYMLQSLPEASLGMKSALEEEWTFTKSICPFVMGGEAEAGKKFSALASSLLSSIADFVDTGIDDNTRNLYDDDFPEEDCDEEEDEGDENDNIDNFKREQKMADMKQNVQGILRNFKNLFNEARERASKALGFAKLLRKDLEIAADFNITVTTKELLTKLMETDHVQLVAPLSAGYMMFVPSSIISNERLIYQLLNVTSGREGATELTAKEEGYLLMMRCESGTDQVKECPRWPGQPVHVEPTAETAIALSHIEVMGLLFVVTHSGTLANQRKYFQNSMGSCLQLVNEQTSCHQSIAESLSELKTNAIELMAKLAQAIQQVNEKLNFNEVIQHEESILKLYRETMLKIYDFGFEYQKELMRLICRDQREKQCLMIVAFAKDWMSFVINKCEMGRGTRPRWATTGLEFISLACDPKNVVCLTDQQFQEFQKRIDDALTHIIGSTDNRSTGPGMSLSKSNLDLRGGVPSMLRLASCPEKSRINRSFSTQSANSDSVVGLGHPHSSSSVSSTPSTLGSSFFGDHRGNRHSIPELPEISVVDSDDGRIILELPQSRRGSRGQLSTALSGDVYRSKPRTERLRISIEKLEADREQKLRTKRIIGNVSGRVHEPDIRMNVRRVNFRWQRGFKIGEGQFGKVYTAVNMITGELMAMKEMKFQPNDQQWLKETCDEIKNFEGINHKNLVKYYGVEVHKDEMLMFMEYCDSGSIEEVARIGLPEYMIRRYTKEIVLAVAHLHENNIVHRDIKGANIFLTSQGHVKLGDFGCSVKLKNQQTMPGENVNLVGTTAYMAPEVITQSVPEGYGRAADIWSLGCVVIEMATGKRPWHELEHNLQVMFKVGTGHSPPIPECLSREGKNFLSCCLVHDPAGRLTAAQLLDHMFVKCYDDVDNDSDSSSS</sequence>
<feature type="compositionally biased region" description="Low complexity" evidence="8">
    <location>
        <begin position="1299"/>
        <end position="1322"/>
    </location>
</feature>
<dbReference type="Proteomes" id="UP000694888">
    <property type="component" value="Unplaced"/>
</dbReference>
<evidence type="ECO:0000256" key="2">
    <source>
        <dbReference type="ARBA" id="ARBA00022527"/>
    </source>
</evidence>
<dbReference type="InterPro" id="IPR000719">
    <property type="entry name" value="Prot_kinase_dom"/>
</dbReference>
<feature type="binding site" evidence="7">
    <location>
        <position position="1456"/>
    </location>
    <ligand>
        <name>ATP</name>
        <dbReference type="ChEBI" id="CHEBI:30616"/>
    </ligand>
</feature>
<dbReference type="GeneID" id="101852883"/>
<feature type="compositionally biased region" description="Basic and acidic residues" evidence="8">
    <location>
        <begin position="508"/>
        <end position="521"/>
    </location>
</feature>
<feature type="compositionally biased region" description="Acidic residues" evidence="8">
    <location>
        <begin position="484"/>
        <end position="506"/>
    </location>
</feature>
<feature type="region of interest" description="Disordered" evidence="8">
    <location>
        <begin position="1288"/>
        <end position="1331"/>
    </location>
</feature>
<evidence type="ECO:0000256" key="7">
    <source>
        <dbReference type="PROSITE-ProRule" id="PRU10141"/>
    </source>
</evidence>
<keyword evidence="10" id="KW-1185">Reference proteome</keyword>
<evidence type="ECO:0000256" key="6">
    <source>
        <dbReference type="ARBA" id="ARBA00022840"/>
    </source>
</evidence>
<feature type="compositionally biased region" description="Acidic residues" evidence="8">
    <location>
        <begin position="43"/>
        <end position="52"/>
    </location>
</feature>
<keyword evidence="3" id="KW-0808">Transferase</keyword>
<dbReference type="SMART" id="SM00220">
    <property type="entry name" value="S_TKc"/>
    <property type="match status" value="1"/>
</dbReference>
<evidence type="ECO:0000256" key="4">
    <source>
        <dbReference type="ARBA" id="ARBA00022741"/>
    </source>
</evidence>
<protein>
    <submittedName>
        <fullName evidence="11">Mitogen-activated protein kinase kinase kinase 4 isoform X1</fullName>
    </submittedName>
</protein>
<keyword evidence="2" id="KW-0723">Serine/threonine-protein kinase</keyword>
<evidence type="ECO:0000256" key="1">
    <source>
        <dbReference type="ARBA" id="ARBA00006529"/>
    </source>
</evidence>
<evidence type="ECO:0000259" key="9">
    <source>
        <dbReference type="PROSITE" id="PS50011"/>
    </source>
</evidence>
<keyword evidence="5 11" id="KW-0418">Kinase</keyword>
<gene>
    <name evidence="11" type="primary">LOC101852883</name>
</gene>
<keyword evidence="4 7" id="KW-0547">Nucleotide-binding</keyword>
<comment type="similarity">
    <text evidence="1">Belongs to the protein kinase superfamily. STE Ser/Thr protein kinase family. MAP kinase kinase kinase subfamily.</text>
</comment>
<organism evidence="10 11">
    <name type="scientific">Aplysia californica</name>
    <name type="common">California sea hare</name>
    <dbReference type="NCBI Taxonomy" id="6500"/>
    <lineage>
        <taxon>Eukaryota</taxon>
        <taxon>Metazoa</taxon>
        <taxon>Spiralia</taxon>
        <taxon>Lophotrochozoa</taxon>
        <taxon>Mollusca</taxon>
        <taxon>Gastropoda</taxon>
        <taxon>Heterobranchia</taxon>
        <taxon>Euthyneura</taxon>
        <taxon>Tectipleura</taxon>
        <taxon>Aplysiida</taxon>
        <taxon>Aplysioidea</taxon>
        <taxon>Aplysiidae</taxon>
        <taxon>Aplysia</taxon>
    </lineage>
</organism>
<accession>A0ABM1W1N6</accession>
<evidence type="ECO:0000313" key="10">
    <source>
        <dbReference type="Proteomes" id="UP000694888"/>
    </source>
</evidence>
<dbReference type="Gene3D" id="1.10.510.10">
    <property type="entry name" value="Transferase(Phosphotransferase) domain 1"/>
    <property type="match status" value="1"/>
</dbReference>
<feature type="compositionally biased region" description="Acidic residues" evidence="8">
    <location>
        <begin position="878"/>
        <end position="898"/>
    </location>
</feature>
<dbReference type="Pfam" id="PF19431">
    <property type="entry name" value="MEKK4_N"/>
    <property type="match status" value="1"/>
</dbReference>
<dbReference type="InterPro" id="IPR011009">
    <property type="entry name" value="Kinase-like_dom_sf"/>
</dbReference>
<dbReference type="InterPro" id="IPR017441">
    <property type="entry name" value="Protein_kinase_ATP_BS"/>
</dbReference>
<feature type="region of interest" description="Disordered" evidence="8">
    <location>
        <begin position="469"/>
        <end position="571"/>
    </location>
</feature>
<evidence type="ECO:0000256" key="3">
    <source>
        <dbReference type="ARBA" id="ARBA00022679"/>
    </source>
</evidence>
<dbReference type="SUPFAM" id="SSF56112">
    <property type="entry name" value="Protein kinase-like (PK-like)"/>
    <property type="match status" value="1"/>
</dbReference>
<evidence type="ECO:0000256" key="5">
    <source>
        <dbReference type="ARBA" id="ARBA00022777"/>
    </source>
</evidence>
<feature type="domain" description="Protein kinase" evidence="9">
    <location>
        <begin position="1427"/>
        <end position="1684"/>
    </location>
</feature>
<dbReference type="PROSITE" id="PS00108">
    <property type="entry name" value="PROTEIN_KINASE_ST"/>
    <property type="match status" value="1"/>
</dbReference>
<dbReference type="InterPro" id="IPR045801">
    <property type="entry name" value="MEKK4_N"/>
</dbReference>
<name>A0ABM1W1N6_APLCA</name>
<proteinExistence type="inferred from homology"/>
<dbReference type="CDD" id="cd06626">
    <property type="entry name" value="STKc_MEKK4"/>
    <property type="match status" value="1"/>
</dbReference>
<dbReference type="PROSITE" id="PS50011">
    <property type="entry name" value="PROTEIN_KINASE_DOM"/>
    <property type="match status" value="1"/>
</dbReference>
<feature type="compositionally biased region" description="Polar residues" evidence="8">
    <location>
        <begin position="672"/>
        <end position="689"/>
    </location>
</feature>
<feature type="compositionally biased region" description="Polar residues" evidence="8">
    <location>
        <begin position="1288"/>
        <end position="1298"/>
    </location>
</feature>
<feature type="region of interest" description="Disordered" evidence="8">
    <location>
        <begin position="876"/>
        <end position="898"/>
    </location>
</feature>
<dbReference type="PROSITE" id="PS00107">
    <property type="entry name" value="PROTEIN_KINASE_ATP"/>
    <property type="match status" value="1"/>
</dbReference>
<dbReference type="GO" id="GO:0016301">
    <property type="term" value="F:kinase activity"/>
    <property type="evidence" value="ECO:0007669"/>
    <property type="project" value="UniProtKB-KW"/>
</dbReference>